<dbReference type="EMBL" id="VSSQ01001423">
    <property type="protein sequence ID" value="MPM08197.1"/>
    <property type="molecule type" value="Genomic_DNA"/>
</dbReference>
<feature type="compositionally biased region" description="Basic and acidic residues" evidence="2">
    <location>
        <begin position="48"/>
        <end position="65"/>
    </location>
</feature>
<dbReference type="Gene3D" id="3.30.457.10">
    <property type="entry name" value="Copper amine oxidase-like, N-terminal domain"/>
    <property type="match status" value="1"/>
</dbReference>
<evidence type="ECO:0000256" key="2">
    <source>
        <dbReference type="SAM" id="MobiDB-lite"/>
    </source>
</evidence>
<accession>A0A644WWX0</accession>
<protein>
    <recommendedName>
        <fullName evidence="3">Copper amine oxidase-like N-terminal domain-containing protein</fullName>
    </recommendedName>
</protein>
<keyword evidence="1" id="KW-0175">Coiled coil</keyword>
<organism evidence="4">
    <name type="scientific">bioreactor metagenome</name>
    <dbReference type="NCBI Taxonomy" id="1076179"/>
    <lineage>
        <taxon>unclassified sequences</taxon>
        <taxon>metagenomes</taxon>
        <taxon>ecological metagenomes</taxon>
    </lineage>
</organism>
<dbReference type="SUPFAM" id="SSF55383">
    <property type="entry name" value="Copper amine oxidase, domain N"/>
    <property type="match status" value="1"/>
</dbReference>
<feature type="coiled-coil region" evidence="1">
    <location>
        <begin position="68"/>
        <end position="139"/>
    </location>
</feature>
<feature type="region of interest" description="Disordered" evidence="2">
    <location>
        <begin position="1"/>
        <end position="65"/>
    </location>
</feature>
<comment type="caution">
    <text evidence="4">The sequence shown here is derived from an EMBL/GenBank/DDBJ whole genome shotgun (WGS) entry which is preliminary data.</text>
</comment>
<feature type="region of interest" description="Disordered" evidence="2">
    <location>
        <begin position="286"/>
        <end position="323"/>
    </location>
</feature>
<dbReference type="InterPro" id="IPR012854">
    <property type="entry name" value="Cu_amine_oxidase-like_N"/>
</dbReference>
<reference evidence="4" key="1">
    <citation type="submission" date="2019-08" db="EMBL/GenBank/DDBJ databases">
        <authorList>
            <person name="Kucharzyk K."/>
            <person name="Murdoch R.W."/>
            <person name="Higgins S."/>
            <person name="Loffler F."/>
        </authorList>
    </citation>
    <scope>NUCLEOTIDE SEQUENCE</scope>
</reference>
<gene>
    <name evidence="4" type="ORF">SDC9_54509</name>
</gene>
<proteinExistence type="predicted"/>
<evidence type="ECO:0000313" key="4">
    <source>
        <dbReference type="EMBL" id="MPM08197.1"/>
    </source>
</evidence>
<dbReference type="Pfam" id="PF07833">
    <property type="entry name" value="Cu_amine_oxidN1"/>
    <property type="match status" value="1"/>
</dbReference>
<name>A0A644WWX0_9ZZZZ</name>
<dbReference type="AlphaFoldDB" id="A0A644WWX0"/>
<feature type="domain" description="Copper amine oxidase-like N-terminal" evidence="3">
    <location>
        <begin position="179"/>
        <end position="284"/>
    </location>
</feature>
<evidence type="ECO:0000259" key="3">
    <source>
        <dbReference type="Pfam" id="PF07833"/>
    </source>
</evidence>
<evidence type="ECO:0000256" key="1">
    <source>
        <dbReference type="SAM" id="Coils"/>
    </source>
</evidence>
<dbReference type="InterPro" id="IPR036582">
    <property type="entry name" value="Mao_N_sf"/>
</dbReference>
<sequence>MTLAFSVSAVPVSAKNGNEKSVAASAQKEEKASKTSETTSDDSADLSKGSEKSSQKTEKEETKVQELKKVFKDELNDQKKELQQQKSDLNQQLETLEAQYQLMLASGDTVGAESALTSMNTLKAQIQGLQSQIKETINERYMVVKTMYTDEELVQFSSAADLIAQMYADAEVLSEGCVTVNNNLVKFDTPAYIKNGVTLVPLRAIAEELGGEVSWDEETQTVTITKGDTVVQITSNSTTAVVNGETVEISLPATETCGRTYVPLRFLSEALGLNTEWDSENEIIDITNDSDTAADSVGGTTEDENTGDSSESLESVTPVVAES</sequence>